<dbReference type="EMBL" id="HBIC01053717">
    <property type="protein sequence ID" value="CAE0298747.1"/>
    <property type="molecule type" value="Transcribed_RNA"/>
</dbReference>
<proteinExistence type="predicted"/>
<name>A0A7S3MFL3_9STRA</name>
<dbReference type="SUPFAM" id="SSF46785">
    <property type="entry name" value="Winged helix' DNA-binding domain"/>
    <property type="match status" value="1"/>
</dbReference>
<dbReference type="GO" id="GO:0070979">
    <property type="term" value="P:protein K11-linked ubiquitination"/>
    <property type="evidence" value="ECO:0007669"/>
    <property type="project" value="TreeGrafter"/>
</dbReference>
<dbReference type="SMART" id="SM01013">
    <property type="entry name" value="APC2"/>
    <property type="match status" value="1"/>
</dbReference>
<dbReference type="InterPro" id="IPR044554">
    <property type="entry name" value="ANAPC2"/>
</dbReference>
<evidence type="ECO:0000313" key="2">
    <source>
        <dbReference type="EMBL" id="CAE0298747.1"/>
    </source>
</evidence>
<dbReference type="GO" id="GO:0007091">
    <property type="term" value="P:metaphase/anaphase transition of mitotic cell cycle"/>
    <property type="evidence" value="ECO:0007669"/>
    <property type="project" value="TreeGrafter"/>
</dbReference>
<reference evidence="2" key="1">
    <citation type="submission" date="2021-01" db="EMBL/GenBank/DDBJ databases">
        <authorList>
            <person name="Corre E."/>
            <person name="Pelletier E."/>
            <person name="Niang G."/>
            <person name="Scheremetjew M."/>
            <person name="Finn R."/>
            <person name="Kale V."/>
            <person name="Holt S."/>
            <person name="Cochrane G."/>
            <person name="Meng A."/>
            <person name="Brown T."/>
            <person name="Cohen L."/>
        </authorList>
    </citation>
    <scope>NUCLEOTIDE SEQUENCE</scope>
    <source>
        <strain evidence="2">CCAP 955/1</strain>
    </source>
</reference>
<sequence>MDYVDPFADPELPDRYFLLVEQQQDSAAMDVSVDAEATGNQSRLTSAASAQQKSALVQIEGYVKGLLTSHGTMSLERLHSMLKMITSSSSGSDAQFDMSLQQLRAYLQGLVDIGKIEYLEGVYAMCQPGNINAPTGQS</sequence>
<gene>
    <name evidence="2" type="ORF">SELO1098_LOCUS27601</name>
</gene>
<dbReference type="InterPro" id="IPR014786">
    <property type="entry name" value="ANAPC2_C"/>
</dbReference>
<dbReference type="InterPro" id="IPR036388">
    <property type="entry name" value="WH-like_DNA-bd_sf"/>
</dbReference>
<accession>A0A7S3MFL3</accession>
<evidence type="ECO:0000259" key="1">
    <source>
        <dbReference type="SMART" id="SM01013"/>
    </source>
</evidence>
<feature type="domain" description="Anaphase-promoting complex subunit 2 C-terminal" evidence="1">
    <location>
        <begin position="62"/>
        <end position="125"/>
    </location>
</feature>
<dbReference type="PANTHER" id="PTHR45957:SF1">
    <property type="entry name" value="ANAPHASE-PROMOTING COMPLEX SUBUNIT 2"/>
    <property type="match status" value="1"/>
</dbReference>
<dbReference type="Gene3D" id="1.10.10.10">
    <property type="entry name" value="Winged helix-like DNA-binding domain superfamily/Winged helix DNA-binding domain"/>
    <property type="match status" value="1"/>
</dbReference>
<organism evidence="2">
    <name type="scientific">Spumella elongata</name>
    <dbReference type="NCBI Taxonomy" id="89044"/>
    <lineage>
        <taxon>Eukaryota</taxon>
        <taxon>Sar</taxon>
        <taxon>Stramenopiles</taxon>
        <taxon>Ochrophyta</taxon>
        <taxon>Chrysophyceae</taxon>
        <taxon>Chromulinales</taxon>
        <taxon>Chromulinaceae</taxon>
        <taxon>Spumella</taxon>
    </lineage>
</organism>
<dbReference type="InterPro" id="IPR036390">
    <property type="entry name" value="WH_DNA-bd_sf"/>
</dbReference>
<protein>
    <recommendedName>
        <fullName evidence="1">Anaphase-promoting complex subunit 2 C-terminal domain-containing protein</fullName>
    </recommendedName>
</protein>
<dbReference type="PANTHER" id="PTHR45957">
    <property type="entry name" value="ANAPHASE-PROMOTING COMPLEX SUBUNIT 2"/>
    <property type="match status" value="1"/>
</dbReference>
<dbReference type="AlphaFoldDB" id="A0A7S3MFL3"/>
<dbReference type="Pfam" id="PF08672">
    <property type="entry name" value="ANAPC2"/>
    <property type="match status" value="1"/>
</dbReference>
<dbReference type="GO" id="GO:0005680">
    <property type="term" value="C:anaphase-promoting complex"/>
    <property type="evidence" value="ECO:0007669"/>
    <property type="project" value="TreeGrafter"/>
</dbReference>